<evidence type="ECO:0000313" key="2">
    <source>
        <dbReference type="Proteomes" id="UP000191110"/>
    </source>
</evidence>
<dbReference type="Gene3D" id="3.30.310.170">
    <property type="entry name" value="Outer membrane protein assembly factor BamC"/>
    <property type="match status" value="1"/>
</dbReference>
<dbReference type="EMBL" id="MPRL01000032">
    <property type="protein sequence ID" value="OOZ40145.1"/>
    <property type="molecule type" value="Genomic_DNA"/>
</dbReference>
<organism evidence="1 2">
    <name type="scientific">Solemya pervernicosa gill symbiont</name>
    <dbReference type="NCBI Taxonomy" id="642797"/>
    <lineage>
        <taxon>Bacteria</taxon>
        <taxon>Pseudomonadati</taxon>
        <taxon>Pseudomonadota</taxon>
        <taxon>Gammaproteobacteria</taxon>
        <taxon>sulfur-oxidizing symbionts</taxon>
    </lineage>
</organism>
<gene>
    <name evidence="1" type="ORF">BOW53_08950</name>
</gene>
<keyword evidence="2" id="KW-1185">Reference proteome</keyword>
<name>A0A1T2L4V9_9GAMM</name>
<reference evidence="1 2" key="1">
    <citation type="submission" date="2016-11" db="EMBL/GenBank/DDBJ databases">
        <title>Mixed transmission modes and dynamic genome evolution in an obligate animal-bacterial symbiosis.</title>
        <authorList>
            <person name="Russell S.L."/>
            <person name="Corbett-Detig R.B."/>
            <person name="Cavanaugh C.M."/>
        </authorList>
    </citation>
    <scope>NUCLEOTIDE SEQUENCE [LARGE SCALE GENOMIC DNA]</scope>
    <source>
        <strain evidence="1">Sveles-Q1</strain>
    </source>
</reference>
<dbReference type="RefSeq" id="WP_078483739.1">
    <property type="nucleotide sequence ID" value="NZ_MPRL01000032.1"/>
</dbReference>
<accession>A0A1T2L4V9</accession>
<dbReference type="Pfam" id="PF06804">
    <property type="entry name" value="Lipoprotein_18"/>
    <property type="match status" value="1"/>
</dbReference>
<comment type="caution">
    <text evidence="1">The sequence shown here is derived from an EMBL/GenBank/DDBJ whole genome shotgun (WGS) entry which is preliminary data.</text>
</comment>
<sequence>MNIARYRFDTKTISLLMLAALLPACGTVDKVLPDRSADYKKSDSIPELEVPPDLTKSNIDDMMVVPEINPEPTATYSDYSGERAVGSPAVRQAVLPDQSNMRIERDGDKRWLVVSGEAELVWEKAREFWMESGFLIKREDPAIGVMETDWAENRADIPDGPIRSVIGKVFDGGYSSATRDKFRVRLERGMRPNTTELYLTHRGVEETAKGDQFVWQPRPADPELEAEMLRRLMVHFGVEEQQARKQIGSAAADRAARAELVEEQNGVAVLRLKDEFSRAWRTTGVALDRVGFTVEDRNRADGIYFVRYNDPLREQKEKGWFSGLTFWRDDELHEGRYQISLKGEGDETRVTVENEQGESEVSKTALRILTLLEKQLR</sequence>
<protein>
    <recommendedName>
        <fullName evidence="3">Outer membrane protein assembly factor BamC</fullName>
    </recommendedName>
</protein>
<evidence type="ECO:0008006" key="3">
    <source>
        <dbReference type="Google" id="ProtNLM"/>
    </source>
</evidence>
<dbReference type="Proteomes" id="UP000191110">
    <property type="component" value="Unassembled WGS sequence"/>
</dbReference>
<dbReference type="InterPro" id="IPR042268">
    <property type="entry name" value="BamC_C"/>
</dbReference>
<dbReference type="AlphaFoldDB" id="A0A1T2L4V9"/>
<proteinExistence type="predicted"/>
<evidence type="ECO:0000313" key="1">
    <source>
        <dbReference type="EMBL" id="OOZ40145.1"/>
    </source>
</evidence>
<dbReference type="InterPro" id="IPR010653">
    <property type="entry name" value="NlpB/DapX"/>
</dbReference>